<evidence type="ECO:0000313" key="3">
    <source>
        <dbReference type="Ensembl" id="ENSCVAP00000007940.1"/>
    </source>
</evidence>
<dbReference type="SMART" id="SM00408">
    <property type="entry name" value="IGc2"/>
    <property type="match status" value="1"/>
</dbReference>
<feature type="region of interest" description="Disordered" evidence="1">
    <location>
        <begin position="264"/>
        <end position="286"/>
    </location>
</feature>
<evidence type="ECO:0000259" key="2">
    <source>
        <dbReference type="PROSITE" id="PS50835"/>
    </source>
</evidence>
<dbReference type="AlphaFoldDB" id="A0A3Q2FQE2"/>
<dbReference type="GO" id="GO:0005886">
    <property type="term" value="C:plasma membrane"/>
    <property type="evidence" value="ECO:0007669"/>
    <property type="project" value="InterPro"/>
</dbReference>
<dbReference type="InterPro" id="IPR036179">
    <property type="entry name" value="Ig-like_dom_sf"/>
</dbReference>
<evidence type="ECO:0000313" key="4">
    <source>
        <dbReference type="Proteomes" id="UP000265020"/>
    </source>
</evidence>
<feature type="compositionally biased region" description="Basic and acidic residues" evidence="1">
    <location>
        <begin position="272"/>
        <end position="286"/>
    </location>
</feature>
<dbReference type="InterPro" id="IPR003599">
    <property type="entry name" value="Ig_sub"/>
</dbReference>
<dbReference type="OMA" id="YCEHNQP"/>
<dbReference type="InterPro" id="IPR013783">
    <property type="entry name" value="Ig-like_fold"/>
</dbReference>
<dbReference type="STRING" id="28743.ENSCVAP00000007940"/>
<dbReference type="PANTHER" id="PTHR44969">
    <property type="entry name" value="CELL SURFACE A33 ANTIGEN"/>
    <property type="match status" value="1"/>
</dbReference>
<dbReference type="GeneTree" id="ENSGT00940000160248"/>
<dbReference type="SMART" id="SM00409">
    <property type="entry name" value="IG"/>
    <property type="match status" value="2"/>
</dbReference>
<dbReference type="InterPro" id="IPR007110">
    <property type="entry name" value="Ig-like_dom"/>
</dbReference>
<sequence>MLSKAVVAAIRVDIPRDVYKFARGDNITLPCTFQSTLSKIDLNLILTYYHPAGVTDIKRKYEGRVAVDVKVNGASGKADLKLSSITLDDNKEFDCEVQIPSDDEGQSIDATRLTVLVAPSPPICRVQGKAEYGQNINITCYSEEGSPPLTYKWESQPLTVNGGVLRLYDISRETSGYYICTSSNSVSSATCSIPLAVFPRKDNLKAAFNCFYTCIIFVTNCNVHLCLFLSSCNPEAGMKVDSTAGLQTILNLFCEKDVTGVAPGNNTAMEGSDPKEGKGKSLSDRC</sequence>
<feature type="domain" description="Ig-like" evidence="2">
    <location>
        <begin position="121"/>
        <end position="192"/>
    </location>
</feature>
<dbReference type="PANTHER" id="PTHR44969:SF1">
    <property type="entry name" value="CELL SURFACE A33 ANTIGEN"/>
    <property type="match status" value="1"/>
</dbReference>
<evidence type="ECO:0000256" key="1">
    <source>
        <dbReference type="SAM" id="MobiDB-lite"/>
    </source>
</evidence>
<dbReference type="Proteomes" id="UP000265020">
    <property type="component" value="Unassembled WGS sequence"/>
</dbReference>
<accession>A0A3Q2FQE2</accession>
<keyword evidence="4" id="KW-1185">Reference proteome</keyword>
<reference evidence="3" key="2">
    <citation type="submission" date="2025-09" db="UniProtKB">
        <authorList>
            <consortium name="Ensembl"/>
        </authorList>
    </citation>
    <scope>IDENTIFICATION</scope>
</reference>
<name>A0A3Q2FQE2_CYPVA</name>
<organism evidence="3 4">
    <name type="scientific">Cyprinodon variegatus</name>
    <name type="common">Sheepshead minnow</name>
    <dbReference type="NCBI Taxonomy" id="28743"/>
    <lineage>
        <taxon>Eukaryota</taxon>
        <taxon>Metazoa</taxon>
        <taxon>Chordata</taxon>
        <taxon>Craniata</taxon>
        <taxon>Vertebrata</taxon>
        <taxon>Euteleostomi</taxon>
        <taxon>Actinopterygii</taxon>
        <taxon>Neopterygii</taxon>
        <taxon>Teleostei</taxon>
        <taxon>Neoteleostei</taxon>
        <taxon>Acanthomorphata</taxon>
        <taxon>Ovalentaria</taxon>
        <taxon>Atherinomorphae</taxon>
        <taxon>Cyprinodontiformes</taxon>
        <taxon>Cyprinodontidae</taxon>
        <taxon>Cyprinodon</taxon>
    </lineage>
</organism>
<protein>
    <recommendedName>
        <fullName evidence="2">Ig-like domain-containing protein</fullName>
    </recommendedName>
</protein>
<dbReference type="InterPro" id="IPR042474">
    <property type="entry name" value="A33"/>
</dbReference>
<dbReference type="Gene3D" id="2.60.40.10">
    <property type="entry name" value="Immunoglobulins"/>
    <property type="match status" value="2"/>
</dbReference>
<proteinExistence type="predicted"/>
<dbReference type="InterPro" id="IPR003598">
    <property type="entry name" value="Ig_sub2"/>
</dbReference>
<reference evidence="3" key="1">
    <citation type="submission" date="2025-08" db="UniProtKB">
        <authorList>
            <consortium name="Ensembl"/>
        </authorList>
    </citation>
    <scope>IDENTIFICATION</scope>
</reference>
<dbReference type="PROSITE" id="PS50835">
    <property type="entry name" value="IG_LIKE"/>
    <property type="match status" value="1"/>
</dbReference>
<dbReference type="SUPFAM" id="SSF48726">
    <property type="entry name" value="Immunoglobulin"/>
    <property type="match status" value="2"/>
</dbReference>
<dbReference type="Ensembl" id="ENSCVAT00000002446.1">
    <property type="protein sequence ID" value="ENSCVAP00000007940.1"/>
    <property type="gene ID" value="ENSCVAG00000009686.1"/>
</dbReference>